<dbReference type="Pfam" id="PF02604">
    <property type="entry name" value="PhdYeFM_antitox"/>
    <property type="match status" value="1"/>
</dbReference>
<comment type="function">
    <text evidence="2">Antitoxin component of a type II toxin-antitoxin (TA) system.</text>
</comment>
<proteinExistence type="inferred from homology"/>
<evidence type="ECO:0000313" key="3">
    <source>
        <dbReference type="EMBL" id="NYI79784.1"/>
    </source>
</evidence>
<dbReference type="SUPFAM" id="SSF143120">
    <property type="entry name" value="YefM-like"/>
    <property type="match status" value="1"/>
</dbReference>
<gene>
    <name evidence="3" type="ORF">BJ988_004432</name>
</gene>
<dbReference type="AlphaFoldDB" id="A0A7Z0DQ89"/>
<dbReference type="PANTHER" id="PTHR35377">
    <property type="entry name" value="ANTITOXIN VAPB49-RELATED-RELATED"/>
    <property type="match status" value="1"/>
</dbReference>
<dbReference type="GO" id="GO:0097351">
    <property type="term" value="F:toxin sequestering activity"/>
    <property type="evidence" value="ECO:0007669"/>
    <property type="project" value="TreeGrafter"/>
</dbReference>
<evidence type="ECO:0000256" key="2">
    <source>
        <dbReference type="RuleBase" id="RU362080"/>
    </source>
</evidence>
<comment type="caution">
    <text evidence="3">The sequence shown here is derived from an EMBL/GenBank/DDBJ whole genome shotgun (WGS) entry which is preliminary data.</text>
</comment>
<dbReference type="EMBL" id="JACBZR010000001">
    <property type="protein sequence ID" value="NYI79784.1"/>
    <property type="molecule type" value="Genomic_DNA"/>
</dbReference>
<dbReference type="RefSeq" id="WP_179660047.1">
    <property type="nucleotide sequence ID" value="NZ_JACBZR010000001.1"/>
</dbReference>
<dbReference type="InterPro" id="IPR006442">
    <property type="entry name" value="Antitoxin_Phd/YefM"/>
</dbReference>
<dbReference type="Gene3D" id="3.40.1620.10">
    <property type="entry name" value="YefM-like domain"/>
    <property type="match status" value="1"/>
</dbReference>
<dbReference type="NCBIfam" id="TIGR01552">
    <property type="entry name" value="phd_fam"/>
    <property type="match status" value="1"/>
</dbReference>
<dbReference type="Proteomes" id="UP000564496">
    <property type="component" value="Unassembled WGS sequence"/>
</dbReference>
<dbReference type="InterPro" id="IPR036165">
    <property type="entry name" value="YefM-like_sf"/>
</dbReference>
<evidence type="ECO:0000256" key="1">
    <source>
        <dbReference type="ARBA" id="ARBA00009981"/>
    </source>
</evidence>
<sequence length="89" mass="9953">MSEVRVGELNQQTGRVLRRVQAGESLVVTDHGRPVAMLVPAPTSRFRQLEMLGHIKPPRNTSGRLTPVKRVKLSRSTDEILAEIRADKI</sequence>
<name>A0A7Z0DQ89_9ACTN</name>
<accession>A0A7Z0DQ89</accession>
<keyword evidence="4" id="KW-1185">Reference proteome</keyword>
<protein>
    <recommendedName>
        <fullName evidence="2">Antitoxin</fullName>
    </recommendedName>
</protein>
<dbReference type="InterPro" id="IPR051416">
    <property type="entry name" value="phD-YefM_TA_antitoxins"/>
</dbReference>
<evidence type="ECO:0000313" key="4">
    <source>
        <dbReference type="Proteomes" id="UP000564496"/>
    </source>
</evidence>
<reference evidence="3 4" key="1">
    <citation type="submission" date="2020-07" db="EMBL/GenBank/DDBJ databases">
        <title>Sequencing the genomes of 1000 actinobacteria strains.</title>
        <authorList>
            <person name="Klenk H.-P."/>
        </authorList>
    </citation>
    <scope>NUCLEOTIDE SEQUENCE [LARGE SCALE GENOMIC DNA]</scope>
    <source>
        <strain evidence="3 4">DSM 26487</strain>
    </source>
</reference>
<dbReference type="PANTHER" id="PTHR35377:SF5">
    <property type="entry name" value="ANTITOXIN VAPB46"/>
    <property type="match status" value="1"/>
</dbReference>
<organism evidence="3 4">
    <name type="scientific">Nocardioides panzhihuensis</name>
    <dbReference type="NCBI Taxonomy" id="860243"/>
    <lineage>
        <taxon>Bacteria</taxon>
        <taxon>Bacillati</taxon>
        <taxon>Actinomycetota</taxon>
        <taxon>Actinomycetes</taxon>
        <taxon>Propionibacteriales</taxon>
        <taxon>Nocardioidaceae</taxon>
        <taxon>Nocardioides</taxon>
    </lineage>
</organism>
<comment type="similarity">
    <text evidence="1 2">Belongs to the phD/YefM antitoxin family.</text>
</comment>